<dbReference type="AlphaFoldDB" id="A0A1W6MM47"/>
<evidence type="ECO:0000313" key="3">
    <source>
        <dbReference type="Proteomes" id="UP000193431"/>
    </source>
</evidence>
<organism evidence="2 3">
    <name type="scientific">Nonlabens spongiae</name>
    <dbReference type="NCBI Taxonomy" id="331648"/>
    <lineage>
        <taxon>Bacteria</taxon>
        <taxon>Pseudomonadati</taxon>
        <taxon>Bacteroidota</taxon>
        <taxon>Flavobacteriia</taxon>
        <taxon>Flavobacteriales</taxon>
        <taxon>Flavobacteriaceae</taxon>
        <taxon>Nonlabens</taxon>
    </lineage>
</organism>
<dbReference type="EMBL" id="CP019344">
    <property type="protein sequence ID" value="ARN78569.1"/>
    <property type="molecule type" value="Genomic_DNA"/>
</dbReference>
<dbReference type="STRING" id="331648.BST97_11545"/>
<protein>
    <submittedName>
        <fullName evidence="2">Uncharacterized protein</fullName>
    </submittedName>
</protein>
<feature type="region of interest" description="Disordered" evidence="1">
    <location>
        <begin position="87"/>
        <end position="111"/>
    </location>
</feature>
<evidence type="ECO:0000256" key="1">
    <source>
        <dbReference type="SAM" id="MobiDB-lite"/>
    </source>
</evidence>
<reference evidence="2 3" key="1">
    <citation type="submission" date="2016-11" db="EMBL/GenBank/DDBJ databases">
        <title>Trade-off between light-utilization and light-protection in marine flavobacteria.</title>
        <authorList>
            <person name="Kumagai Y."/>
        </authorList>
    </citation>
    <scope>NUCLEOTIDE SEQUENCE [LARGE SCALE GENOMIC DNA]</scope>
    <source>
        <strain evidence="2 3">JCM 13191</strain>
    </source>
</reference>
<proteinExistence type="predicted"/>
<evidence type="ECO:0000313" key="2">
    <source>
        <dbReference type="EMBL" id="ARN78569.1"/>
    </source>
</evidence>
<accession>A0A1W6MM47</accession>
<dbReference type="Proteomes" id="UP000193431">
    <property type="component" value="Chromosome"/>
</dbReference>
<gene>
    <name evidence="2" type="ORF">BST97_11545</name>
</gene>
<sequence length="156" mass="17280">MLVSCASQKTDVDSVKVDDSDYNMSDIYAQNWMGGAPGSSTGTDLYIPTRLLGDPVEVHQVIYKGKSTTQAEYTDISRATVVAHFKDGQKDSQMTENPEGEYGNELPIMNPKAKNLKDDEALIVFSRNGKRYEKVIKNVKQKPALPYPSMPSNQSN</sequence>
<keyword evidence="3" id="KW-1185">Reference proteome</keyword>
<name>A0A1W6MM47_9FLAO</name>